<feature type="compositionally biased region" description="Basic residues" evidence="4">
    <location>
        <begin position="369"/>
        <end position="379"/>
    </location>
</feature>
<evidence type="ECO:0000256" key="3">
    <source>
        <dbReference type="ARBA" id="ARBA00023242"/>
    </source>
</evidence>
<name>A0A151QUA9_CAJCA</name>
<keyword evidence="3" id="KW-0539">Nucleus</keyword>
<evidence type="ECO:0000313" key="6">
    <source>
        <dbReference type="Proteomes" id="UP000075243"/>
    </source>
</evidence>
<dbReference type="AlphaFoldDB" id="A0A151QUA9"/>
<comment type="subcellular location">
    <subcellularLocation>
        <location evidence="1">Nucleus</location>
    </subcellularLocation>
</comment>
<dbReference type="EMBL" id="KQ484734">
    <property type="protein sequence ID" value="KYP33911.1"/>
    <property type="molecule type" value="Genomic_DNA"/>
</dbReference>
<dbReference type="GO" id="GO:0006383">
    <property type="term" value="P:transcription by RNA polymerase III"/>
    <property type="evidence" value="ECO:0007669"/>
    <property type="project" value="TreeGrafter"/>
</dbReference>
<evidence type="ECO:0000313" key="5">
    <source>
        <dbReference type="EMBL" id="KYP33911.1"/>
    </source>
</evidence>
<feature type="compositionally biased region" description="Basic residues" evidence="4">
    <location>
        <begin position="236"/>
        <end position="246"/>
    </location>
</feature>
<feature type="compositionally biased region" description="Basic residues" evidence="4">
    <location>
        <begin position="269"/>
        <end position="279"/>
    </location>
</feature>
<dbReference type="PANTHER" id="PTHR15052">
    <property type="entry name" value="RNA POLYMERASE III TRANSCRIPTION INITIATION FACTOR COMPLEX SUBUNIT"/>
    <property type="match status" value="1"/>
</dbReference>
<dbReference type="Proteomes" id="UP000075243">
    <property type="component" value="Unassembled WGS sequence"/>
</dbReference>
<accession>A0A151QUA9</accession>
<protein>
    <submittedName>
        <fullName evidence="5">Uncharacterized protein</fullName>
    </submittedName>
</protein>
<dbReference type="Gramene" id="C.cajan_41703.t">
    <property type="protein sequence ID" value="C.cajan_41703.t"/>
    <property type="gene ID" value="C.cajan_41703"/>
</dbReference>
<keyword evidence="2" id="KW-0804">Transcription</keyword>
<feature type="region of interest" description="Disordered" evidence="4">
    <location>
        <begin position="433"/>
        <end position="470"/>
    </location>
</feature>
<keyword evidence="6" id="KW-1185">Reference proteome</keyword>
<dbReference type="SMART" id="SM00384">
    <property type="entry name" value="AT_hook"/>
    <property type="match status" value="4"/>
</dbReference>
<dbReference type="OMA" id="NTHEHAL"/>
<feature type="compositionally biased region" description="Basic residues" evidence="4">
    <location>
        <begin position="446"/>
        <end position="456"/>
    </location>
</feature>
<evidence type="ECO:0000256" key="1">
    <source>
        <dbReference type="ARBA" id="ARBA00004123"/>
    </source>
</evidence>
<dbReference type="GO" id="GO:0005634">
    <property type="term" value="C:nucleus"/>
    <property type="evidence" value="ECO:0007669"/>
    <property type="project" value="UniProtKB-SubCell"/>
</dbReference>
<evidence type="ECO:0000256" key="4">
    <source>
        <dbReference type="SAM" id="MobiDB-lite"/>
    </source>
</evidence>
<dbReference type="GO" id="GO:0003677">
    <property type="term" value="F:DNA binding"/>
    <property type="evidence" value="ECO:0007669"/>
    <property type="project" value="InterPro"/>
</dbReference>
<dbReference type="PANTHER" id="PTHR15052:SF2">
    <property type="entry name" value="GENERAL TRANSCRIPTION FACTOR 3C POLYPEPTIDE 2"/>
    <property type="match status" value="1"/>
</dbReference>
<dbReference type="GO" id="GO:0000127">
    <property type="term" value="C:transcription factor TFIIIC complex"/>
    <property type="evidence" value="ECO:0007669"/>
    <property type="project" value="TreeGrafter"/>
</dbReference>
<evidence type="ECO:0000256" key="2">
    <source>
        <dbReference type="ARBA" id="ARBA00023163"/>
    </source>
</evidence>
<dbReference type="InterPro" id="IPR052416">
    <property type="entry name" value="GTF3C_component"/>
</dbReference>
<feature type="region of interest" description="Disordered" evidence="4">
    <location>
        <begin position="340"/>
        <end position="381"/>
    </location>
</feature>
<dbReference type="PRINTS" id="PR00929">
    <property type="entry name" value="ATHOOK"/>
</dbReference>
<feature type="compositionally biased region" description="Basic and acidic residues" evidence="4">
    <location>
        <begin position="350"/>
        <end position="368"/>
    </location>
</feature>
<proteinExistence type="predicted"/>
<dbReference type="InterPro" id="IPR017956">
    <property type="entry name" value="AT_hook_DNA-bd_motif"/>
</dbReference>
<dbReference type="STRING" id="3821.A0A151QUA9"/>
<sequence length="627" mass="70015">MGDADENACIDEILDFKGKKKIKNTNQATETGAVKEPNSATVNDGDDVSSTCGFRISPFDFSVESFFRDMDTIARLCGEEEHGATFDQSEIQRMSSSVTFLREWRDFKYPSRNIKFAYGLESPDCSVGKYVSTINLPPFSSASIPEHDMQKEQLGEAEAQECRDFVMNVGGSVWALDWCPRIHEKPDCSIKCEFIAVAAHPPGSSYHKMGAPLTGRGVIQIWCLLNIREHNDKSTLKTRPKGRPRKNPAGVDDMNCDKKDGGTNDKSTQIKRPKGRPRKNPTVIAVDDIDCNKKDSGTNDISTQIKKPRGRPRKNPTVTTGHDMNCDIQYMSALAVQFPENSTKFPTPDGNHENNEEKLPEGPNDKLTQKRRPRGRPRKNSTVIVVDDMNCETRNQSACDVQIAQNSTEFPASDGNFEKNEEILLITYKRKRGAKRNNETNEKSAVIKRPRRRPKSNSRGVMEDGSNCEDESMPLDVQVLEDSTELLSPDVAHDNCNEYAMQQYSVTKQRHAKEAVSACNTISTTLVKSSGLKNNHTEDIYGHDISQPVQYENEANHQPHCTSELEAQPATCSIPEDITLPRLVSCLAHNGKVAWDVKWRPTNISDSFGKYRMGHLAVLLGNGSLEV</sequence>
<gene>
    <name evidence="5" type="ORF">KK1_045185</name>
</gene>
<organism evidence="5 6">
    <name type="scientific">Cajanus cajan</name>
    <name type="common">Pigeon pea</name>
    <name type="synonym">Cajanus indicus</name>
    <dbReference type="NCBI Taxonomy" id="3821"/>
    <lineage>
        <taxon>Eukaryota</taxon>
        <taxon>Viridiplantae</taxon>
        <taxon>Streptophyta</taxon>
        <taxon>Embryophyta</taxon>
        <taxon>Tracheophyta</taxon>
        <taxon>Spermatophyta</taxon>
        <taxon>Magnoliopsida</taxon>
        <taxon>eudicotyledons</taxon>
        <taxon>Gunneridae</taxon>
        <taxon>Pentapetalae</taxon>
        <taxon>rosids</taxon>
        <taxon>fabids</taxon>
        <taxon>Fabales</taxon>
        <taxon>Fabaceae</taxon>
        <taxon>Papilionoideae</taxon>
        <taxon>50 kb inversion clade</taxon>
        <taxon>NPAAA clade</taxon>
        <taxon>indigoferoid/millettioid clade</taxon>
        <taxon>Phaseoleae</taxon>
        <taxon>Cajanus</taxon>
    </lineage>
</organism>
<reference evidence="5" key="1">
    <citation type="journal article" date="2012" name="Nat. Biotechnol.">
        <title>Draft genome sequence of pigeonpea (Cajanus cajan), an orphan legume crop of resource-poor farmers.</title>
        <authorList>
            <person name="Varshney R.K."/>
            <person name="Chen W."/>
            <person name="Li Y."/>
            <person name="Bharti A.K."/>
            <person name="Saxena R.K."/>
            <person name="Schlueter J.A."/>
            <person name="Donoghue M.T."/>
            <person name="Azam S."/>
            <person name="Fan G."/>
            <person name="Whaley A.M."/>
            <person name="Farmer A.D."/>
            <person name="Sheridan J."/>
            <person name="Iwata A."/>
            <person name="Tuteja R."/>
            <person name="Penmetsa R.V."/>
            <person name="Wu W."/>
            <person name="Upadhyaya H.D."/>
            <person name="Yang S.P."/>
            <person name="Shah T."/>
            <person name="Saxena K.B."/>
            <person name="Michael T."/>
            <person name="McCombie W.R."/>
            <person name="Yang B."/>
            <person name="Zhang G."/>
            <person name="Yang H."/>
            <person name="Wang J."/>
            <person name="Spillane C."/>
            <person name="Cook D.R."/>
            <person name="May G.D."/>
            <person name="Xu X."/>
            <person name="Jackson S.A."/>
        </authorList>
    </citation>
    <scope>NUCLEOTIDE SEQUENCE [LARGE SCALE GENOMIC DNA]</scope>
</reference>
<feature type="region of interest" description="Disordered" evidence="4">
    <location>
        <begin position="234"/>
        <end position="323"/>
    </location>
</feature>